<sequence>MQSTRPAGNGQPPVKIYNAVYSSVQVYECMIRGIAVMRRRADSYVNATQILKVAGVDKGRRTKILEKEILPGTHEIVQGGYGKYQGTWCVGIFPSPLRLYAPMPSSLAPPPIMPGSALRLLNQGRAQGLFTPSTSGMSHGMSRPGSGFNSPIPFASSFTAAQSPFSASSQTPPPAQTLKRHRSEADVDGDATPTQAPMSASQPLPLDAPIDIQMSDTRTEPDEGPSPTKRARKDLSPSMLTNGISPPLSGTQRPPSSAAPPSTKPPSPQPPPGRHARLASRPVLPRTYDPTLPLKDTRRATAIARVCQMDDPGPVLEVLRELTPPEPGGSPSRLEPDVVLDEQGHTALHIAASLVHKQTIKALLDAGADPHRGNHLGETPLMRACLSTHAFDGGSMDTLIEMLHTSIRTLDTSRKSVLHHIVALAGVRGRAVHARYYLDALFTWVAQHEDGDYKSFVDMQDEHGDTALNVAARVGNRSLVRTLLDVGANRSLPNKLGLRPGDFGWRRSLTQELAAAKSEDVMASLRSGPSVPVQKAQDVIADMTAMIQALSADFQAEIKAKQDALDLTQAHLRAGTRSLAEQRRQIAAAQGRCAEREQVAAKVRSVRRALVDEDAFDWTGRAVEAPEEMEGISAMDVDADDGKQKAPAEGKSGSAFAYRGRGGSIAGLPAPAVPAEFDADPPLPAENSPAALVRMRRIRMWHARMEEVMRARIDGLRGAGAEKEVLCRRIVALCTGTPVDEVEERLGNLLIALESETQQVDIGRVSGFMQKVRDGVVL</sequence>
<gene>
    <name evidence="6" type="ORF">BD626DRAFT_614423</name>
</gene>
<feature type="compositionally biased region" description="Pro residues" evidence="4">
    <location>
        <begin position="262"/>
        <end position="273"/>
    </location>
</feature>
<dbReference type="GO" id="GO:0001228">
    <property type="term" value="F:DNA-binding transcription activator activity, RNA polymerase II-specific"/>
    <property type="evidence" value="ECO:0007669"/>
    <property type="project" value="UniProtKB-ARBA"/>
</dbReference>
<dbReference type="SMART" id="SM01252">
    <property type="entry name" value="KilA-N"/>
    <property type="match status" value="1"/>
</dbReference>
<dbReference type="GO" id="GO:0030907">
    <property type="term" value="C:MBF transcription complex"/>
    <property type="evidence" value="ECO:0007669"/>
    <property type="project" value="TreeGrafter"/>
</dbReference>
<dbReference type="PROSITE" id="PS50088">
    <property type="entry name" value="ANK_REPEAT"/>
    <property type="match status" value="2"/>
</dbReference>
<dbReference type="Proteomes" id="UP000320762">
    <property type="component" value="Unassembled WGS sequence"/>
</dbReference>
<dbReference type="STRING" id="97359.A0A550BZH1"/>
<dbReference type="InterPro" id="IPR051642">
    <property type="entry name" value="SWI6-like"/>
</dbReference>
<dbReference type="PROSITE" id="PS51299">
    <property type="entry name" value="HTH_APSES"/>
    <property type="match status" value="1"/>
</dbReference>
<dbReference type="InterPro" id="IPR002110">
    <property type="entry name" value="Ankyrin_rpt"/>
</dbReference>
<feature type="repeat" description="ANK" evidence="3">
    <location>
        <begin position="343"/>
        <end position="375"/>
    </location>
</feature>
<evidence type="ECO:0000259" key="5">
    <source>
        <dbReference type="PROSITE" id="PS51299"/>
    </source>
</evidence>
<dbReference type="Gene3D" id="1.25.40.20">
    <property type="entry name" value="Ankyrin repeat-containing domain"/>
    <property type="match status" value="1"/>
</dbReference>
<feature type="region of interest" description="Disordered" evidence="4">
    <location>
        <begin position="128"/>
        <end position="296"/>
    </location>
</feature>
<dbReference type="SUPFAM" id="SSF54616">
    <property type="entry name" value="DNA-binding domain of Mlu1-box binding protein MBP1"/>
    <property type="match status" value="1"/>
</dbReference>
<dbReference type="InterPro" id="IPR018004">
    <property type="entry name" value="KilA/APSES_HTH"/>
</dbReference>
<evidence type="ECO:0000256" key="3">
    <source>
        <dbReference type="PROSITE-ProRule" id="PRU00023"/>
    </source>
</evidence>
<evidence type="ECO:0000313" key="7">
    <source>
        <dbReference type="Proteomes" id="UP000320762"/>
    </source>
</evidence>
<feature type="repeat" description="ANK" evidence="3">
    <location>
        <begin position="463"/>
        <end position="495"/>
    </location>
</feature>
<dbReference type="Gene3D" id="3.10.260.10">
    <property type="entry name" value="Transcription regulator HTH, APSES-type DNA-binding domain"/>
    <property type="match status" value="1"/>
</dbReference>
<keyword evidence="7" id="KW-1185">Reference proteome</keyword>
<evidence type="ECO:0000313" key="6">
    <source>
        <dbReference type="EMBL" id="TRM57950.1"/>
    </source>
</evidence>
<dbReference type="EMBL" id="VDMD01000041">
    <property type="protein sequence ID" value="TRM57950.1"/>
    <property type="molecule type" value="Genomic_DNA"/>
</dbReference>
<feature type="domain" description="HTH APSES-type" evidence="5">
    <location>
        <begin position="16"/>
        <end position="123"/>
    </location>
</feature>
<evidence type="ECO:0000256" key="2">
    <source>
        <dbReference type="ARBA" id="ARBA00023043"/>
    </source>
</evidence>
<dbReference type="GO" id="GO:0033309">
    <property type="term" value="C:SBF transcription complex"/>
    <property type="evidence" value="ECO:0007669"/>
    <property type="project" value="TreeGrafter"/>
</dbReference>
<feature type="compositionally biased region" description="Polar residues" evidence="4">
    <location>
        <begin position="238"/>
        <end position="253"/>
    </location>
</feature>
<comment type="caution">
    <text evidence="6">The sequence shown here is derived from an EMBL/GenBank/DDBJ whole genome shotgun (WGS) entry which is preliminary data.</text>
</comment>
<keyword evidence="1" id="KW-0677">Repeat</keyword>
<evidence type="ECO:0000256" key="1">
    <source>
        <dbReference type="ARBA" id="ARBA00022737"/>
    </source>
</evidence>
<dbReference type="InterPro" id="IPR036770">
    <property type="entry name" value="Ankyrin_rpt-contain_sf"/>
</dbReference>
<proteinExistence type="predicted"/>
<dbReference type="OrthoDB" id="6718656at2759"/>
<name>A0A550BZH1_9AGAR</name>
<dbReference type="PANTHER" id="PTHR43828:SF3">
    <property type="entry name" value="CHROMO DOMAIN-CONTAINING PROTEIN"/>
    <property type="match status" value="1"/>
</dbReference>
<organism evidence="6 7">
    <name type="scientific">Schizophyllum amplum</name>
    <dbReference type="NCBI Taxonomy" id="97359"/>
    <lineage>
        <taxon>Eukaryota</taxon>
        <taxon>Fungi</taxon>
        <taxon>Dikarya</taxon>
        <taxon>Basidiomycota</taxon>
        <taxon>Agaricomycotina</taxon>
        <taxon>Agaricomycetes</taxon>
        <taxon>Agaricomycetidae</taxon>
        <taxon>Agaricales</taxon>
        <taxon>Schizophyllaceae</taxon>
        <taxon>Schizophyllum</taxon>
    </lineage>
</organism>
<dbReference type="InterPro" id="IPR036887">
    <property type="entry name" value="HTH_APSES_sf"/>
</dbReference>
<reference evidence="6 7" key="1">
    <citation type="journal article" date="2019" name="New Phytol.">
        <title>Comparative genomics reveals unique wood-decay strategies and fruiting body development in the Schizophyllaceae.</title>
        <authorList>
            <person name="Almasi E."/>
            <person name="Sahu N."/>
            <person name="Krizsan K."/>
            <person name="Balint B."/>
            <person name="Kovacs G.M."/>
            <person name="Kiss B."/>
            <person name="Cseklye J."/>
            <person name="Drula E."/>
            <person name="Henrissat B."/>
            <person name="Nagy I."/>
            <person name="Chovatia M."/>
            <person name="Adam C."/>
            <person name="LaButti K."/>
            <person name="Lipzen A."/>
            <person name="Riley R."/>
            <person name="Grigoriev I.V."/>
            <person name="Nagy L.G."/>
        </authorList>
    </citation>
    <scope>NUCLEOTIDE SEQUENCE [LARGE SCALE GENOMIC DNA]</scope>
    <source>
        <strain evidence="6 7">NL-1724</strain>
    </source>
</reference>
<feature type="compositionally biased region" description="Polar residues" evidence="4">
    <location>
        <begin position="156"/>
        <end position="170"/>
    </location>
</feature>
<dbReference type="PROSITE" id="PS50297">
    <property type="entry name" value="ANK_REP_REGION"/>
    <property type="match status" value="2"/>
</dbReference>
<feature type="compositionally biased region" description="Polar residues" evidence="4">
    <location>
        <begin position="192"/>
        <end position="202"/>
    </location>
</feature>
<dbReference type="SMART" id="SM00248">
    <property type="entry name" value="ANK"/>
    <property type="match status" value="3"/>
</dbReference>
<dbReference type="SUPFAM" id="SSF48403">
    <property type="entry name" value="Ankyrin repeat"/>
    <property type="match status" value="1"/>
</dbReference>
<keyword evidence="2 3" id="KW-0040">ANK repeat</keyword>
<protein>
    <recommendedName>
        <fullName evidence="5">HTH APSES-type domain-containing protein</fullName>
    </recommendedName>
</protein>
<dbReference type="InterPro" id="IPR003163">
    <property type="entry name" value="Tscrpt_reg_HTH_APSES-type"/>
</dbReference>
<dbReference type="Pfam" id="PF12796">
    <property type="entry name" value="Ank_2"/>
    <property type="match status" value="1"/>
</dbReference>
<dbReference type="GO" id="GO:0003677">
    <property type="term" value="F:DNA binding"/>
    <property type="evidence" value="ECO:0007669"/>
    <property type="project" value="InterPro"/>
</dbReference>
<dbReference type="Pfam" id="PF00023">
    <property type="entry name" value="Ank"/>
    <property type="match status" value="1"/>
</dbReference>
<evidence type="ECO:0000256" key="4">
    <source>
        <dbReference type="SAM" id="MobiDB-lite"/>
    </source>
</evidence>
<dbReference type="PANTHER" id="PTHR43828">
    <property type="entry name" value="ASPARAGINASE"/>
    <property type="match status" value="1"/>
</dbReference>
<accession>A0A550BZH1</accession>
<dbReference type="AlphaFoldDB" id="A0A550BZH1"/>